<dbReference type="Gene3D" id="2.60.40.1120">
    <property type="entry name" value="Carboxypeptidase-like, regulatory domain"/>
    <property type="match status" value="1"/>
</dbReference>
<dbReference type="GO" id="GO:0030246">
    <property type="term" value="F:carbohydrate binding"/>
    <property type="evidence" value="ECO:0007669"/>
    <property type="project" value="InterPro"/>
</dbReference>
<dbReference type="Proteomes" id="UP000264071">
    <property type="component" value="Unassembled WGS sequence"/>
</dbReference>
<protein>
    <recommendedName>
        <fullName evidence="4">TonB-dependent receptor plug domain-containing protein</fullName>
    </recommendedName>
</protein>
<evidence type="ECO:0000313" key="2">
    <source>
        <dbReference type="EMBL" id="HCT55829.1"/>
    </source>
</evidence>
<dbReference type="EMBL" id="DPIY01000001">
    <property type="protein sequence ID" value="HCT55829.1"/>
    <property type="molecule type" value="Genomic_DNA"/>
</dbReference>
<gene>
    <name evidence="2" type="ORF">DGD08_01310</name>
</gene>
<evidence type="ECO:0008006" key="4">
    <source>
        <dbReference type="Google" id="ProtNLM"/>
    </source>
</evidence>
<dbReference type="SUPFAM" id="SSF49464">
    <property type="entry name" value="Carboxypeptidase regulatory domain-like"/>
    <property type="match status" value="1"/>
</dbReference>
<name>A0A3D4V3Y4_9BACT</name>
<evidence type="ECO:0000313" key="3">
    <source>
        <dbReference type="Proteomes" id="UP000264071"/>
    </source>
</evidence>
<feature type="chain" id="PRO_5017696977" description="TonB-dependent receptor plug domain-containing protein" evidence="1">
    <location>
        <begin position="22"/>
        <end position="469"/>
    </location>
</feature>
<comment type="caution">
    <text evidence="2">The sequence shown here is derived from an EMBL/GenBank/DDBJ whole genome shotgun (WGS) entry which is preliminary data.</text>
</comment>
<reference evidence="2 3" key="1">
    <citation type="journal article" date="2018" name="Nat. Biotechnol.">
        <title>A standardized bacterial taxonomy based on genome phylogeny substantially revises the tree of life.</title>
        <authorList>
            <person name="Parks D.H."/>
            <person name="Chuvochina M."/>
            <person name="Waite D.W."/>
            <person name="Rinke C."/>
            <person name="Skarshewski A."/>
            <person name="Chaumeil P.A."/>
            <person name="Hugenholtz P."/>
        </authorList>
    </citation>
    <scope>NUCLEOTIDE SEQUENCE [LARGE SCALE GENOMIC DNA]</scope>
    <source>
        <strain evidence="2">UBA8844</strain>
    </source>
</reference>
<dbReference type="InterPro" id="IPR008969">
    <property type="entry name" value="CarboxyPept-like_regulatory"/>
</dbReference>
<dbReference type="SUPFAM" id="SSF49452">
    <property type="entry name" value="Starch-binding domain-like"/>
    <property type="match status" value="1"/>
</dbReference>
<dbReference type="AlphaFoldDB" id="A0A3D4V3Y4"/>
<feature type="signal peptide" evidence="1">
    <location>
        <begin position="1"/>
        <end position="21"/>
    </location>
</feature>
<proteinExistence type="predicted"/>
<dbReference type="Pfam" id="PF13620">
    <property type="entry name" value="CarboxypepD_reg"/>
    <property type="match status" value="1"/>
</dbReference>
<evidence type="ECO:0000256" key="1">
    <source>
        <dbReference type="SAM" id="SignalP"/>
    </source>
</evidence>
<sequence length="469" mass="49389">MLIPAFAVCVAILGAPSAAIAQAHIQGIVLDSLRTRAPLVGATVVIVEQNRYTTSDSLGRFRFDGVPLGRATLGVLHPLLDSLDLQLPPTAVDVVASGAVATVTIPPAVRMYAQLCADGRDNDGGVIVGRVRDIDDGTPIVGAAVATEWLEYTVGSNGSTPKGVAMAARSDAKGMFVLCNVPTQVPLSVRVRHNGVVAGPSRVVLDDRLLGRTELGMSLRDTAARHVSVVDSIISRDNVRGTAMLRGRILRADRSPAAFAAVGVIGTGRVTRADSSGLFSLEGIAAGTRTIDIRSVGSLPTLQSLEFATGAVLDTSFVLAPLPQILPTLKTSERYRASFEQAGFYDRRRMGLGAFVTESDIRRHGAVDLTNALIGVRGIRVDGGVVRGMPYMRGFGQSTCIPVFFVDGLRFLVDGPWPGPGVVYPYSDLLGVIPGSQIKGIEVYASAGSIPPQYHVPAEGCGSIVIWTR</sequence>
<accession>A0A3D4V3Y4</accession>
<organism evidence="2 3">
    <name type="scientific">Gemmatimonas aurantiaca</name>
    <dbReference type="NCBI Taxonomy" id="173480"/>
    <lineage>
        <taxon>Bacteria</taxon>
        <taxon>Pseudomonadati</taxon>
        <taxon>Gemmatimonadota</taxon>
        <taxon>Gemmatimonadia</taxon>
        <taxon>Gemmatimonadales</taxon>
        <taxon>Gemmatimonadaceae</taxon>
        <taxon>Gemmatimonas</taxon>
    </lineage>
</organism>
<dbReference type="InterPro" id="IPR013784">
    <property type="entry name" value="Carb-bd-like_fold"/>
</dbReference>
<keyword evidence="1" id="KW-0732">Signal</keyword>